<dbReference type="InterPro" id="IPR014845">
    <property type="entry name" value="GYD/TTHA1554"/>
</dbReference>
<dbReference type="RefSeq" id="WP_390326162.1">
    <property type="nucleotide sequence ID" value="NZ_JBHRTP010000008.1"/>
</dbReference>
<comment type="caution">
    <text evidence="2">The sequence shown here is derived from an EMBL/GenBank/DDBJ whole genome shotgun (WGS) entry which is preliminary data.</text>
</comment>
<name>A0ABV7EW34_9BURK</name>
<proteinExistence type="predicted"/>
<feature type="compositionally biased region" description="Polar residues" evidence="1">
    <location>
        <begin position="123"/>
        <end position="134"/>
    </location>
</feature>
<evidence type="ECO:0000256" key="1">
    <source>
        <dbReference type="SAM" id="MobiDB-lite"/>
    </source>
</evidence>
<keyword evidence="3" id="KW-1185">Reference proteome</keyword>
<evidence type="ECO:0000313" key="2">
    <source>
        <dbReference type="EMBL" id="MFC3106958.1"/>
    </source>
</evidence>
<gene>
    <name evidence="2" type="ORF">ACFOFO_03120</name>
</gene>
<accession>A0ABV7EW34</accession>
<dbReference type="Proteomes" id="UP001595530">
    <property type="component" value="Unassembled WGS sequence"/>
</dbReference>
<sequence length="134" mass="14369">MPKYLIEANYVGEGINGLLKEGGTKRRAAVDELFKSMGGAVEAFYYAFGDKDVFIIGELPDNATAAALALRVNASGAATCKTIVLMTPQEVDEAVKKTAIYRPPGYELDQAEVAKWDNEGGQLPQSSPGAKNRK</sequence>
<dbReference type="Pfam" id="PF08734">
    <property type="entry name" value="GYD"/>
    <property type="match status" value="1"/>
</dbReference>
<evidence type="ECO:0000313" key="3">
    <source>
        <dbReference type="Proteomes" id="UP001595530"/>
    </source>
</evidence>
<dbReference type="EMBL" id="JBHRTP010000008">
    <property type="protein sequence ID" value="MFC3106958.1"/>
    <property type="molecule type" value="Genomic_DNA"/>
</dbReference>
<organism evidence="2 3">
    <name type="scientific">Undibacterium arcticum</name>
    <dbReference type="NCBI Taxonomy" id="1762892"/>
    <lineage>
        <taxon>Bacteria</taxon>
        <taxon>Pseudomonadati</taxon>
        <taxon>Pseudomonadota</taxon>
        <taxon>Betaproteobacteria</taxon>
        <taxon>Burkholderiales</taxon>
        <taxon>Oxalobacteraceae</taxon>
        <taxon>Undibacterium</taxon>
    </lineage>
</organism>
<reference evidence="3" key="1">
    <citation type="journal article" date="2019" name="Int. J. Syst. Evol. Microbiol.">
        <title>The Global Catalogue of Microorganisms (GCM) 10K type strain sequencing project: providing services to taxonomists for standard genome sequencing and annotation.</title>
        <authorList>
            <consortium name="The Broad Institute Genomics Platform"/>
            <consortium name="The Broad Institute Genome Sequencing Center for Infectious Disease"/>
            <person name="Wu L."/>
            <person name="Ma J."/>
        </authorList>
    </citation>
    <scope>NUCLEOTIDE SEQUENCE [LARGE SCALE GENOMIC DNA]</scope>
    <source>
        <strain evidence="3">KCTC 42986</strain>
    </source>
</reference>
<protein>
    <submittedName>
        <fullName evidence="2">GYD domain-containing protein</fullName>
    </submittedName>
</protein>
<feature type="region of interest" description="Disordered" evidence="1">
    <location>
        <begin position="113"/>
        <end position="134"/>
    </location>
</feature>